<evidence type="ECO:0000256" key="8">
    <source>
        <dbReference type="ARBA" id="ARBA00023136"/>
    </source>
</evidence>
<evidence type="ECO:0000256" key="4">
    <source>
        <dbReference type="ARBA" id="ARBA00022660"/>
    </source>
</evidence>
<evidence type="ECO:0000256" key="5">
    <source>
        <dbReference type="ARBA" id="ARBA00022792"/>
    </source>
</evidence>
<dbReference type="PANTHER" id="PTHR13094">
    <property type="entry name" value="NADH-UBIQUINONE OXIDOREDUCTASE PDSW SUBUNIT"/>
    <property type="match status" value="1"/>
</dbReference>
<proteinExistence type="inferred from homology"/>
<evidence type="ECO:0000256" key="1">
    <source>
        <dbReference type="ARBA" id="ARBA00004443"/>
    </source>
</evidence>
<dbReference type="Proteomes" id="UP000002009">
    <property type="component" value="Chromosome 13"/>
</dbReference>
<keyword evidence="6" id="KW-0249">Electron transport</keyword>
<reference evidence="9 10" key="1">
    <citation type="journal article" date="2009" name="Science">
        <title>Green evolution and dynamic adaptations revealed by genomes of the marine picoeukaryotes Micromonas.</title>
        <authorList>
            <person name="Worden A.Z."/>
            <person name="Lee J.H."/>
            <person name="Mock T."/>
            <person name="Rouze P."/>
            <person name="Simmons M.P."/>
            <person name="Aerts A.L."/>
            <person name="Allen A.E."/>
            <person name="Cuvelier M.L."/>
            <person name="Derelle E."/>
            <person name="Everett M.V."/>
            <person name="Foulon E."/>
            <person name="Grimwood J."/>
            <person name="Gundlach H."/>
            <person name="Henrissat B."/>
            <person name="Napoli C."/>
            <person name="McDonald S.M."/>
            <person name="Parker M.S."/>
            <person name="Rombauts S."/>
            <person name="Salamov A."/>
            <person name="Von Dassow P."/>
            <person name="Badger J.H."/>
            <person name="Coutinho P.M."/>
            <person name="Demir E."/>
            <person name="Dubchak I."/>
            <person name="Gentemann C."/>
            <person name="Eikrem W."/>
            <person name="Gready J.E."/>
            <person name="John U."/>
            <person name="Lanier W."/>
            <person name="Lindquist E.A."/>
            <person name="Lucas S."/>
            <person name="Mayer K.F."/>
            <person name="Moreau H."/>
            <person name="Not F."/>
            <person name="Otillar R."/>
            <person name="Panaud O."/>
            <person name="Pangilinan J."/>
            <person name="Paulsen I."/>
            <person name="Piegu B."/>
            <person name="Poliakov A."/>
            <person name="Robbens S."/>
            <person name="Schmutz J."/>
            <person name="Toulza E."/>
            <person name="Wyss T."/>
            <person name="Zelensky A."/>
            <person name="Zhou K."/>
            <person name="Armbrust E.V."/>
            <person name="Bhattacharya D."/>
            <person name="Goodenough U.W."/>
            <person name="Van de Peer Y."/>
            <person name="Grigoriev I.V."/>
        </authorList>
    </citation>
    <scope>NUCLEOTIDE SEQUENCE [LARGE SCALE GENOMIC DNA]</scope>
    <source>
        <strain evidence="10">RCC299 / NOUM17</strain>
    </source>
</reference>
<dbReference type="AlphaFoldDB" id="C1EFZ4"/>
<dbReference type="InParanoid" id="C1EFZ4"/>
<evidence type="ECO:0000256" key="6">
    <source>
        <dbReference type="ARBA" id="ARBA00022982"/>
    </source>
</evidence>
<dbReference type="KEGG" id="mis:MICPUN_54611"/>
<dbReference type="GO" id="GO:0005743">
    <property type="term" value="C:mitochondrial inner membrane"/>
    <property type="evidence" value="ECO:0007669"/>
    <property type="project" value="UniProtKB-SubCell"/>
</dbReference>
<name>C1EFZ4_MICCC</name>
<keyword evidence="8" id="KW-0472">Membrane</keyword>
<dbReference type="OMA" id="HELHGPK"/>
<sequence length="102" mass="11575">MAKQFYGEAANFPGAPENFDPSDPLADKVAAIAQREHVVREKMVKIETAKLLRERVQECYKMEGVNHYQNCKEEVKAYLESIKNVGVHRSNIGPNDKAIDQQ</sequence>
<evidence type="ECO:0000313" key="10">
    <source>
        <dbReference type="Proteomes" id="UP000002009"/>
    </source>
</evidence>
<evidence type="ECO:0000313" key="9">
    <source>
        <dbReference type="EMBL" id="ACO66934.1"/>
    </source>
</evidence>
<dbReference type="RefSeq" id="XP_002505676.1">
    <property type="nucleotide sequence ID" value="XM_002505630.1"/>
</dbReference>
<comment type="subcellular location">
    <subcellularLocation>
        <location evidence="1">Mitochondrion inner membrane</location>
        <topology evidence="1">Peripheral membrane protein</topology>
        <orientation evidence="1">Matrix side</orientation>
    </subcellularLocation>
</comment>
<dbReference type="FunCoup" id="C1EFZ4">
    <property type="interactions" value="372"/>
</dbReference>
<keyword evidence="3" id="KW-0813">Transport</keyword>
<gene>
    <name evidence="9" type="ORF">MICPUN_54611</name>
</gene>
<evidence type="ECO:0000256" key="3">
    <source>
        <dbReference type="ARBA" id="ARBA00022448"/>
    </source>
</evidence>
<keyword evidence="10" id="KW-1185">Reference proteome</keyword>
<dbReference type="InterPro" id="IPR039993">
    <property type="entry name" value="NDUFB10"/>
</dbReference>
<comment type="similarity">
    <text evidence="2">Belongs to the complex I NDUFB10 subunit family.</text>
</comment>
<dbReference type="InterPro" id="IPR019377">
    <property type="entry name" value="NADH_UbQ_OxRdtase_su10"/>
</dbReference>
<keyword evidence="4" id="KW-0679">Respiratory chain</keyword>
<keyword evidence="5" id="KW-0999">Mitochondrion inner membrane</keyword>
<evidence type="ECO:0000256" key="7">
    <source>
        <dbReference type="ARBA" id="ARBA00023128"/>
    </source>
</evidence>
<dbReference type="EMBL" id="CP001331">
    <property type="protein sequence ID" value="ACO66934.1"/>
    <property type="molecule type" value="Genomic_DNA"/>
</dbReference>
<keyword evidence="9" id="KW-0830">Ubiquinone</keyword>
<keyword evidence="7" id="KW-0496">Mitochondrion</keyword>
<dbReference type="Pfam" id="PF10249">
    <property type="entry name" value="NDUFB10"/>
    <property type="match status" value="1"/>
</dbReference>
<protein>
    <submittedName>
        <fullName evidence="9">Nadh-ubiquinone oxidoreductase</fullName>
    </submittedName>
</protein>
<accession>C1EFZ4</accession>
<dbReference type="GO" id="GO:0045271">
    <property type="term" value="C:respiratory chain complex I"/>
    <property type="evidence" value="ECO:0007669"/>
    <property type="project" value="UniProtKB-ARBA"/>
</dbReference>
<evidence type="ECO:0000256" key="2">
    <source>
        <dbReference type="ARBA" id="ARBA00008317"/>
    </source>
</evidence>
<organism evidence="9 10">
    <name type="scientific">Micromonas commoda (strain RCC299 / NOUM17 / CCMP2709)</name>
    <name type="common">Picoplanktonic green alga</name>
    <dbReference type="NCBI Taxonomy" id="296587"/>
    <lineage>
        <taxon>Eukaryota</taxon>
        <taxon>Viridiplantae</taxon>
        <taxon>Chlorophyta</taxon>
        <taxon>Mamiellophyceae</taxon>
        <taxon>Mamiellales</taxon>
        <taxon>Mamiellaceae</taxon>
        <taxon>Micromonas</taxon>
    </lineage>
</organism>
<dbReference type="OrthoDB" id="10252718at2759"/>
<dbReference type="GeneID" id="8248359"/>
<dbReference type="eggNOG" id="KOG4009">
    <property type="taxonomic scope" value="Eukaryota"/>
</dbReference>
<dbReference type="PANTHER" id="PTHR13094:SF1">
    <property type="entry name" value="NADH DEHYDROGENASE [UBIQUINONE] 1 BETA SUBCOMPLEX SUBUNIT 10"/>
    <property type="match status" value="1"/>
</dbReference>
<dbReference type="STRING" id="296587.C1EFZ4"/>